<dbReference type="Pfam" id="PF13296">
    <property type="entry name" value="T6SS_Vgr"/>
    <property type="match status" value="1"/>
</dbReference>
<dbReference type="NCBIfam" id="TIGR03361">
    <property type="entry name" value="VI_Rhs_Vgr"/>
    <property type="match status" value="1"/>
</dbReference>
<dbReference type="Pfam" id="PF05954">
    <property type="entry name" value="Phage_GPD"/>
    <property type="match status" value="1"/>
</dbReference>
<protein>
    <submittedName>
        <fullName evidence="6">Type VI secretion system Vgr family protein</fullName>
    </submittedName>
</protein>
<evidence type="ECO:0000256" key="2">
    <source>
        <dbReference type="SAM" id="MobiDB-lite"/>
    </source>
</evidence>
<evidence type="ECO:0000259" key="5">
    <source>
        <dbReference type="Pfam" id="PF13296"/>
    </source>
</evidence>
<evidence type="ECO:0000259" key="3">
    <source>
        <dbReference type="Pfam" id="PF04717"/>
    </source>
</evidence>
<evidence type="ECO:0000313" key="6">
    <source>
        <dbReference type="EMBL" id="MDQ9069927.1"/>
    </source>
</evidence>
<feature type="domain" description="Gp5/Type VI secretion system Vgr protein OB-fold" evidence="3">
    <location>
        <begin position="486"/>
        <end position="534"/>
    </location>
</feature>
<dbReference type="InterPro" id="IPR028244">
    <property type="entry name" value="T6SS_Rhs_Vgr_dom"/>
</dbReference>
<feature type="compositionally biased region" description="Acidic residues" evidence="2">
    <location>
        <begin position="905"/>
        <end position="935"/>
    </location>
</feature>
<sequence>MSNILSEMLEKMGLTSYRRPVSILFSDQILNDKLYLQYFEASQSINKDFLKATALCFSTDSTIALKKFIGVQVAVDQICDSGQYFRTTGVIVAAEQGASDGALTSYLLTIEDPLSILDKRINNRIFIDKSVIYVVDTIIKEWYQRSSMFMFYLRLNLEGLKKTYPTHAQITQRNESDKQFILRLLAEHGINAMLQEQTPYVDSFSTALQPQKLCLIDHNAYFKQLDRKTIRFHRSSAAETQDSITHFSAKRSMQPTQVHGHRWRADLIKQEDFLQTSKHHHSDHYANEKSGLDTAIEIKPACIADLEGHSATPQANLSQLETTVENQINQYNLLAKVFIAKSTVRDAAIGQWFQLEGHELIDHHKDDDNRYLIFAKKFYCQNNIPKQLNDHFNHLLKQSQWTHFISDTLGERQENELVLHRKNTIIVPEYNALTDKPRATMMHCKVVGPSNEVIHVDELGRIKVRFPFLIKPKDNQHDGGSGTNDHDNDSAWVPVLNAFAGTNFGERYLPRIGEIVLVSHLDADIDRPIVIGRVHEATRYPAKFDHKGKLPDTRYLSGVKTAEIEGNGFSQLRFDDTQGQISAQLHNSFAASQINLGQLSFPKEDESSKDRGTGFEIRTDSYGAVRAGSGLLITSYAQTNANGEHMYAEEAKQQISKSYEYAKSLSEEAKQHQTDEITTVEQLKSFAENIQKDIAKFNRAMLLLSSPSGIGLSTAENIHLSSDQDINQIAKGNLHASTQKNFVAHAIEKISLFAVKQGMKLIAAHGKTEIHAQTDAMDIIADKVLKIISKKKSVEIAADQEISLNVKGNYIKLTPDHIELGTQGEIKAYTKQFIKYGPKTIDYETPKDPYNEMFILKNPQGDAVAGFAYKIVTASGQIFRGISNENGETIRLGSGYQGCQFEIYADDGEDTNPNSDDELDSNDDAGDPEDFDETNNSDNEK</sequence>
<dbReference type="Gene3D" id="4.10.220.110">
    <property type="match status" value="1"/>
</dbReference>
<feature type="region of interest" description="Disordered" evidence="2">
    <location>
        <begin position="905"/>
        <end position="941"/>
    </location>
</feature>
<dbReference type="Gene3D" id="3.55.50.10">
    <property type="entry name" value="Baseplate protein-like domains"/>
    <property type="match status" value="1"/>
</dbReference>
<dbReference type="SUPFAM" id="SSF69279">
    <property type="entry name" value="Phage tail proteins"/>
    <property type="match status" value="1"/>
</dbReference>
<dbReference type="Gene3D" id="2.30.110.50">
    <property type="match status" value="1"/>
</dbReference>
<proteinExistence type="inferred from homology"/>
<feature type="domain" description="Putative type VI secretion system Rhs element associated Vgr" evidence="5">
    <location>
        <begin position="563"/>
        <end position="669"/>
    </location>
</feature>
<dbReference type="InterPro" id="IPR017847">
    <property type="entry name" value="T6SS_RhsGE_Vgr_subset"/>
</dbReference>
<comment type="similarity">
    <text evidence="1">Belongs to the VgrG protein family.</text>
</comment>
<dbReference type="Pfam" id="PF10106">
    <property type="entry name" value="DUF2345"/>
    <property type="match status" value="1"/>
</dbReference>
<feature type="domain" description="DUF2345" evidence="4">
    <location>
        <begin position="692"/>
        <end position="839"/>
    </location>
</feature>
<comment type="caution">
    <text evidence="6">The sequence shown here is derived from an EMBL/GenBank/DDBJ whole genome shotgun (WGS) entry which is preliminary data.</text>
</comment>
<dbReference type="AlphaFoldDB" id="A0AAW8JER5"/>
<evidence type="ECO:0000259" key="4">
    <source>
        <dbReference type="Pfam" id="PF10106"/>
    </source>
</evidence>
<dbReference type="InterPro" id="IPR018769">
    <property type="entry name" value="VgrG2_DUF2345"/>
</dbReference>
<dbReference type="SUPFAM" id="SSF69255">
    <property type="entry name" value="gp5 N-terminal domain-like"/>
    <property type="match status" value="1"/>
</dbReference>
<dbReference type="Pfam" id="PF04717">
    <property type="entry name" value="Phage_base_V"/>
    <property type="match status" value="1"/>
</dbReference>
<organism evidence="6 7">
    <name type="scientific">Acinetobacter gerneri</name>
    <dbReference type="NCBI Taxonomy" id="202952"/>
    <lineage>
        <taxon>Bacteria</taxon>
        <taxon>Pseudomonadati</taxon>
        <taxon>Pseudomonadota</taxon>
        <taxon>Gammaproteobacteria</taxon>
        <taxon>Moraxellales</taxon>
        <taxon>Moraxellaceae</taxon>
        <taxon>Acinetobacter</taxon>
    </lineage>
</organism>
<gene>
    <name evidence="6" type="ORF">RFH51_00390</name>
</gene>
<dbReference type="InterPro" id="IPR037026">
    <property type="entry name" value="Vgr_OB-fold_dom_sf"/>
</dbReference>
<evidence type="ECO:0000256" key="1">
    <source>
        <dbReference type="ARBA" id="ARBA00005558"/>
    </source>
</evidence>
<accession>A0AAW8JER5</accession>
<evidence type="ECO:0000313" key="7">
    <source>
        <dbReference type="Proteomes" id="UP001243195"/>
    </source>
</evidence>
<name>A0AAW8JER5_9GAMM</name>
<dbReference type="Gene3D" id="2.40.50.230">
    <property type="entry name" value="Gp5 N-terminal domain"/>
    <property type="match status" value="1"/>
</dbReference>
<dbReference type="RefSeq" id="WP_308956069.1">
    <property type="nucleotide sequence ID" value="NZ_JAVICY010000011.1"/>
</dbReference>
<dbReference type="Proteomes" id="UP001243195">
    <property type="component" value="Unassembled WGS sequence"/>
</dbReference>
<dbReference type="InterPro" id="IPR006531">
    <property type="entry name" value="Gp5/Vgr_OB"/>
</dbReference>
<reference evidence="6" key="1">
    <citation type="submission" date="2023-08" db="EMBL/GenBank/DDBJ databases">
        <title>Emergence of clinically-relevant ST2 carbapenem-resistant Acinetobacter baumannii strains in hospital sewages in Zhejiang, East of China.</title>
        <authorList>
            <person name="Kaichao C."/>
            <person name="Zhang R."/>
        </authorList>
    </citation>
    <scope>NUCLEOTIDE SEQUENCE</scope>
    <source>
        <strain evidence="6">M-SY-60</strain>
    </source>
</reference>
<dbReference type="NCBIfam" id="TIGR01646">
    <property type="entry name" value="vgr_GE"/>
    <property type="match status" value="1"/>
</dbReference>
<dbReference type="EMBL" id="JAVIDA010000001">
    <property type="protein sequence ID" value="MDQ9069927.1"/>
    <property type="molecule type" value="Genomic_DNA"/>
</dbReference>
<dbReference type="InterPro" id="IPR006533">
    <property type="entry name" value="T6SS_Vgr_RhsGE"/>
</dbReference>